<accession>A0AAV5EEX5</accession>
<dbReference type="EMBL" id="BQKI01000075">
    <property type="protein sequence ID" value="GJN21913.1"/>
    <property type="molecule type" value="Genomic_DNA"/>
</dbReference>
<evidence type="ECO:0000313" key="3">
    <source>
        <dbReference type="Proteomes" id="UP001054889"/>
    </source>
</evidence>
<reference evidence="2" key="1">
    <citation type="journal article" date="2018" name="DNA Res.">
        <title>Multiple hybrid de novo genome assembly of finger millet, an orphan allotetraploid crop.</title>
        <authorList>
            <person name="Hatakeyama M."/>
            <person name="Aluri S."/>
            <person name="Balachadran M.T."/>
            <person name="Sivarajan S.R."/>
            <person name="Patrignani A."/>
            <person name="Gruter S."/>
            <person name="Poveda L."/>
            <person name="Shimizu-Inatsugi R."/>
            <person name="Baeten J."/>
            <person name="Francoijs K.J."/>
            <person name="Nataraja K.N."/>
            <person name="Reddy Y.A.N."/>
            <person name="Phadnis S."/>
            <person name="Ravikumar R.L."/>
            <person name="Schlapbach R."/>
            <person name="Sreeman S.M."/>
            <person name="Shimizu K.K."/>
        </authorList>
    </citation>
    <scope>NUCLEOTIDE SEQUENCE</scope>
</reference>
<protein>
    <submittedName>
        <fullName evidence="2">Uncharacterized protein</fullName>
    </submittedName>
</protein>
<dbReference type="AlphaFoldDB" id="A0AAV5EEX5"/>
<name>A0AAV5EEX5_ELECO</name>
<proteinExistence type="predicted"/>
<dbReference type="Proteomes" id="UP001054889">
    <property type="component" value="Unassembled WGS sequence"/>
</dbReference>
<evidence type="ECO:0000313" key="2">
    <source>
        <dbReference type="EMBL" id="GJN21913.1"/>
    </source>
</evidence>
<reference evidence="2" key="2">
    <citation type="submission" date="2021-12" db="EMBL/GenBank/DDBJ databases">
        <title>Resequencing data analysis of finger millet.</title>
        <authorList>
            <person name="Hatakeyama M."/>
            <person name="Aluri S."/>
            <person name="Balachadran M.T."/>
            <person name="Sivarajan S.R."/>
            <person name="Poveda L."/>
            <person name="Shimizu-Inatsugi R."/>
            <person name="Schlapbach R."/>
            <person name="Sreeman S.M."/>
            <person name="Shimizu K.K."/>
        </authorList>
    </citation>
    <scope>NUCLEOTIDE SEQUENCE</scope>
</reference>
<gene>
    <name evidence="2" type="primary">gb09436</name>
    <name evidence="2" type="ORF">PR202_gb09436</name>
</gene>
<comment type="caution">
    <text evidence="2">The sequence shown here is derived from an EMBL/GenBank/DDBJ whole genome shotgun (WGS) entry which is preliminary data.</text>
</comment>
<feature type="region of interest" description="Disordered" evidence="1">
    <location>
        <begin position="90"/>
        <end position="185"/>
    </location>
</feature>
<organism evidence="2 3">
    <name type="scientific">Eleusine coracana subsp. coracana</name>
    <dbReference type="NCBI Taxonomy" id="191504"/>
    <lineage>
        <taxon>Eukaryota</taxon>
        <taxon>Viridiplantae</taxon>
        <taxon>Streptophyta</taxon>
        <taxon>Embryophyta</taxon>
        <taxon>Tracheophyta</taxon>
        <taxon>Spermatophyta</taxon>
        <taxon>Magnoliopsida</taxon>
        <taxon>Liliopsida</taxon>
        <taxon>Poales</taxon>
        <taxon>Poaceae</taxon>
        <taxon>PACMAD clade</taxon>
        <taxon>Chloridoideae</taxon>
        <taxon>Cynodonteae</taxon>
        <taxon>Eleusininae</taxon>
        <taxon>Eleusine</taxon>
    </lineage>
</organism>
<feature type="compositionally biased region" description="Low complexity" evidence="1">
    <location>
        <begin position="135"/>
        <end position="153"/>
    </location>
</feature>
<evidence type="ECO:0000256" key="1">
    <source>
        <dbReference type="SAM" id="MobiDB-lite"/>
    </source>
</evidence>
<keyword evidence="3" id="KW-1185">Reference proteome</keyword>
<feature type="compositionally biased region" description="Pro residues" evidence="1">
    <location>
        <begin position="93"/>
        <end position="103"/>
    </location>
</feature>
<feature type="compositionally biased region" description="Basic residues" evidence="1">
    <location>
        <begin position="121"/>
        <end position="132"/>
    </location>
</feature>
<sequence length="185" mass="19790">MSVELRIGIGEPIPWNRSTPKITLRQSRASHLRIGRNCDFSLPPSFSLLPPPSGALPPPCLPLPASSPIPSVCPSASELPYPLRASLRRRAAPSPPCLPPSPPNEDALLPQLWSLPIAPTPRRRPLQARTRQHPTPDATAPSSSGSATPFPTSDDGFKLRAGNNGFKLGPRPSPMACHPRCPLPP</sequence>